<dbReference type="SMART" id="SM00146">
    <property type="entry name" value="PI3Kc"/>
    <property type="match status" value="1"/>
</dbReference>
<evidence type="ECO:0000256" key="2">
    <source>
        <dbReference type="ARBA" id="ARBA00004123"/>
    </source>
</evidence>
<dbReference type="EC" id="2.7.1.67" evidence="4"/>
<dbReference type="GO" id="GO:0044011">
    <property type="term" value="P:single-species biofilm formation on inanimate substrate"/>
    <property type="evidence" value="ECO:0007669"/>
    <property type="project" value="UniProtKB-ARBA"/>
</dbReference>
<dbReference type="InterPro" id="IPR000403">
    <property type="entry name" value="PI3/4_kinase_cat_dom"/>
</dbReference>
<dbReference type="EMBL" id="JAGSYN010000317">
    <property type="protein sequence ID" value="KAG7660370.1"/>
    <property type="molecule type" value="Genomic_DNA"/>
</dbReference>
<dbReference type="GO" id="GO:0016020">
    <property type="term" value="C:membrane"/>
    <property type="evidence" value="ECO:0007669"/>
    <property type="project" value="TreeGrafter"/>
</dbReference>
<dbReference type="GO" id="GO:0046854">
    <property type="term" value="P:phosphatidylinositol phosphate biosynthetic process"/>
    <property type="evidence" value="ECO:0007669"/>
    <property type="project" value="InterPro"/>
</dbReference>
<keyword evidence="7" id="KW-0067">ATP-binding</keyword>
<comment type="similarity">
    <text evidence="3">Belongs to the PI3/PI4-kinase family. Type III PI4K subfamily.</text>
</comment>
<dbReference type="Pfam" id="PF11522">
    <property type="entry name" value="Pik1"/>
    <property type="match status" value="1"/>
</dbReference>
<dbReference type="GO" id="GO:0005524">
    <property type="term" value="F:ATP binding"/>
    <property type="evidence" value="ECO:0007669"/>
    <property type="project" value="UniProtKB-KW"/>
</dbReference>
<keyword evidence="8" id="KW-0539">Nucleus</keyword>
<sequence length="934" mass="106101">MDVSELLEKHTTQHALVQRLTKFSYDELEFFIPQFVQLLVSFETDSMALNDFLLSYCSKYPHFSLIVFWQLQAFLFELRNDPESYSFQTVRKFINRLQSIIFNIGNESQDAIQFRENLHPALILCGSIASSFALPTINEYALPLVKSQGRQQKSFVFKLANFQKSLTRNLTLRNQRLSMESATSAVSDEDIPKSSQRSIHVEVNPEFSPRLVSKKHSFSMSSDDSETYITDDDEIRAVDITKSVPGKRSTFSEMEEEVSSISTRIKSKRSFPKSPATPKMLSVEFSSAADSPNLNSQSLPDLSKVRSRPDLNSTESETCLGLVTKLNDMGIRRSGSQKSSKRTPSYNELHKILLVNYAKKETKFIMSLQNISVRLSQVPKEARLSALRAELSIINEWLPSSEIDIPQLLPVTSHKNKRFHKILKLSINEACVLNSAERVPYLLLIEYLSDEIDFNPFTEYNQKIINNRLQDSKPKQSPKADDFVDLSDSVTDAANTMDISDTADESVSTPIEADLGDLPMAQTSPSSRQLVSENTNDLVDMHPEDQESSSNFNESRSANPIDSVVLADQMRIASVMLQQLQSSGQSNSEQFIAIRNRIINSMISLQDQFDYIDYEQLKKLKTDQQDAGQRKLENDFKIGEDWDEKKNRIRRSSAYGHLGNWDLCSVIVKNGDDLPQEAFACQLITLISNIWKKHGVRFWTKRMKILITSANAGLVETITNAMSIHSIKKSLTEISINEGMNSKGRIFTLKDYFQKLYGSEKSQKYIQAQENFARSLASYSIICYVLQIKDRHNGNIMLDHEGHIIHIDFGFLLSNSPGSVGFEAAPFKLTTEYIELLGGTDSKAYGIFVEVCKECFKALRKESQQLVSIVELMQKDSNLPCFRNGENTSILLEQRLQPNIKEDDLDSFVENSLVGKSIGIELVRYDYRTYERSK</sequence>
<dbReference type="PROSITE" id="PS00916">
    <property type="entry name" value="PI3_4_KINASE_2"/>
    <property type="match status" value="1"/>
</dbReference>
<dbReference type="PROSITE" id="PS50290">
    <property type="entry name" value="PI3_4_KINASE_3"/>
    <property type="match status" value="1"/>
</dbReference>
<keyword evidence="6" id="KW-0418">Kinase</keyword>
<evidence type="ECO:0000256" key="5">
    <source>
        <dbReference type="ARBA" id="ARBA00022679"/>
    </source>
</evidence>
<name>A0A8J5QKV9_9ASCO</name>
<evidence type="ECO:0000256" key="7">
    <source>
        <dbReference type="ARBA" id="ARBA00022840"/>
    </source>
</evidence>
<organism evidence="13 14">
    <name type="scientific">[Candida] subhashii</name>
    <dbReference type="NCBI Taxonomy" id="561895"/>
    <lineage>
        <taxon>Eukaryota</taxon>
        <taxon>Fungi</taxon>
        <taxon>Dikarya</taxon>
        <taxon>Ascomycota</taxon>
        <taxon>Saccharomycotina</taxon>
        <taxon>Pichiomycetes</taxon>
        <taxon>Debaryomycetaceae</taxon>
        <taxon>Spathaspora</taxon>
    </lineage>
</organism>
<evidence type="ECO:0000256" key="3">
    <source>
        <dbReference type="ARBA" id="ARBA00006209"/>
    </source>
</evidence>
<dbReference type="GO" id="GO:0043001">
    <property type="term" value="P:Golgi to plasma membrane protein transport"/>
    <property type="evidence" value="ECO:0007669"/>
    <property type="project" value="UniProtKB-ARBA"/>
</dbReference>
<feature type="domain" description="PIK helical" evidence="12">
    <location>
        <begin position="1"/>
        <end position="97"/>
    </location>
</feature>
<dbReference type="PANTHER" id="PTHR10048:SF22">
    <property type="entry name" value="PHOSPHATIDYLINOSITOL 4-KINASE BETA"/>
    <property type="match status" value="1"/>
</dbReference>
<keyword evidence="7" id="KW-0547">Nucleotide-binding</keyword>
<evidence type="ECO:0000256" key="10">
    <source>
        <dbReference type="SAM" id="MobiDB-lite"/>
    </source>
</evidence>
<dbReference type="FunFam" id="3.30.1010.10:FF:000021">
    <property type="entry name" value="Phosphatidylinositol 4-kinase"/>
    <property type="match status" value="1"/>
</dbReference>
<dbReference type="InterPro" id="IPR018936">
    <property type="entry name" value="PI3/4_kinase_CS"/>
</dbReference>
<dbReference type="InterPro" id="IPR021601">
    <property type="entry name" value="Phosphatidylino_kinase_fungi"/>
</dbReference>
<proteinExistence type="inferred from homology"/>
<reference evidence="13 14" key="1">
    <citation type="journal article" date="2021" name="DNA Res.">
        <title>Genome analysis of Candida subhashii reveals its hybrid nature and dual mitochondrial genome conformations.</title>
        <authorList>
            <person name="Mixao V."/>
            <person name="Hegedusova E."/>
            <person name="Saus E."/>
            <person name="Pryszcz L.P."/>
            <person name="Cillingova A."/>
            <person name="Nosek J."/>
            <person name="Gabaldon T."/>
        </authorList>
    </citation>
    <scope>NUCLEOTIDE SEQUENCE [LARGE SCALE GENOMIC DNA]</scope>
    <source>
        <strain evidence="13 14">CBS 10753</strain>
    </source>
</reference>
<comment type="catalytic activity">
    <reaction evidence="1">
        <text>a 1,2-diacyl-sn-glycero-3-phospho-(1D-myo-inositol) + ATP = a 1,2-diacyl-sn-glycero-3-phospho-(1D-myo-inositol 4-phosphate) + ADP + H(+)</text>
        <dbReference type="Rhea" id="RHEA:19877"/>
        <dbReference type="ChEBI" id="CHEBI:15378"/>
        <dbReference type="ChEBI" id="CHEBI:30616"/>
        <dbReference type="ChEBI" id="CHEBI:57880"/>
        <dbReference type="ChEBI" id="CHEBI:58178"/>
        <dbReference type="ChEBI" id="CHEBI:456216"/>
        <dbReference type="EC" id="2.7.1.67"/>
    </reaction>
</comment>
<dbReference type="GeneID" id="73472919"/>
<protein>
    <recommendedName>
        <fullName evidence="4">1-phosphatidylinositol 4-kinase</fullName>
        <ecNumber evidence="4">2.7.1.67</ecNumber>
    </recommendedName>
</protein>
<dbReference type="GO" id="GO:0005634">
    <property type="term" value="C:nucleus"/>
    <property type="evidence" value="ECO:0007669"/>
    <property type="project" value="UniProtKB-SubCell"/>
</dbReference>
<evidence type="ECO:0000256" key="6">
    <source>
        <dbReference type="ARBA" id="ARBA00022777"/>
    </source>
</evidence>
<dbReference type="InterPro" id="IPR015433">
    <property type="entry name" value="PI3/4_kinase"/>
</dbReference>
<comment type="caution">
    <text evidence="13">The sequence shown here is derived from an EMBL/GenBank/DDBJ whole genome shotgun (WGS) entry which is preliminary data.</text>
</comment>
<evidence type="ECO:0000313" key="13">
    <source>
        <dbReference type="EMBL" id="KAG7660370.1"/>
    </source>
</evidence>
<feature type="region of interest" description="Disordered" evidence="10">
    <location>
        <begin position="288"/>
        <end position="316"/>
    </location>
</feature>
<dbReference type="Pfam" id="PF00454">
    <property type="entry name" value="PI3_PI4_kinase"/>
    <property type="match status" value="1"/>
</dbReference>
<dbReference type="GO" id="GO:0004430">
    <property type="term" value="F:1-phosphatidylinositol 4-kinase activity"/>
    <property type="evidence" value="ECO:0007669"/>
    <property type="project" value="UniProtKB-EC"/>
</dbReference>
<keyword evidence="5" id="KW-0808">Transferase</keyword>
<dbReference type="RefSeq" id="XP_049260604.1">
    <property type="nucleotide sequence ID" value="XM_049410260.1"/>
</dbReference>
<dbReference type="GO" id="GO:0005737">
    <property type="term" value="C:cytoplasm"/>
    <property type="evidence" value="ECO:0007669"/>
    <property type="project" value="TreeGrafter"/>
</dbReference>
<feature type="compositionally biased region" description="Polar residues" evidence="10">
    <location>
        <begin position="288"/>
        <end position="300"/>
    </location>
</feature>
<dbReference type="OrthoDB" id="10264149at2759"/>
<evidence type="ECO:0000259" key="11">
    <source>
        <dbReference type="PROSITE" id="PS50290"/>
    </source>
</evidence>
<dbReference type="Proteomes" id="UP000694255">
    <property type="component" value="Unassembled WGS sequence"/>
</dbReference>
<dbReference type="PANTHER" id="PTHR10048">
    <property type="entry name" value="PHOSPHATIDYLINOSITOL KINASE"/>
    <property type="match status" value="1"/>
</dbReference>
<evidence type="ECO:0000256" key="1">
    <source>
        <dbReference type="ARBA" id="ARBA00001686"/>
    </source>
</evidence>
<dbReference type="InterPro" id="IPR001263">
    <property type="entry name" value="PI3K_accessory_dom"/>
</dbReference>
<dbReference type="GO" id="GO:0048015">
    <property type="term" value="P:phosphatidylinositol-mediated signaling"/>
    <property type="evidence" value="ECO:0007669"/>
    <property type="project" value="TreeGrafter"/>
</dbReference>
<evidence type="ECO:0000256" key="9">
    <source>
        <dbReference type="ARBA" id="ARBA00053476"/>
    </source>
</evidence>
<evidence type="ECO:0000256" key="8">
    <source>
        <dbReference type="ARBA" id="ARBA00023242"/>
    </source>
</evidence>
<feature type="domain" description="PI3K/PI4K catalytic" evidence="11">
    <location>
        <begin position="643"/>
        <end position="921"/>
    </location>
</feature>
<evidence type="ECO:0000256" key="4">
    <source>
        <dbReference type="ARBA" id="ARBA00012169"/>
    </source>
</evidence>
<comment type="subcellular location">
    <subcellularLocation>
        <location evidence="2">Nucleus</location>
    </subcellularLocation>
</comment>
<dbReference type="PROSITE" id="PS51545">
    <property type="entry name" value="PIK_HELICAL"/>
    <property type="match status" value="1"/>
</dbReference>
<keyword evidence="14" id="KW-1185">Reference proteome</keyword>
<evidence type="ECO:0000313" key="14">
    <source>
        <dbReference type="Proteomes" id="UP000694255"/>
    </source>
</evidence>
<gene>
    <name evidence="13" type="ORF">J8A68_006120</name>
</gene>
<dbReference type="AlphaFoldDB" id="A0A8J5QKV9"/>
<dbReference type="GO" id="GO:0044182">
    <property type="term" value="P:filamentous growth of a population of unicellular organisms"/>
    <property type="evidence" value="ECO:0007669"/>
    <property type="project" value="UniProtKB-ARBA"/>
</dbReference>
<comment type="function">
    <text evidence="9">Acts on phosphatidylinositol (PI) in the first committed step in the production of the second messenger inositol 1,4,5,-trisphosphate.</text>
</comment>
<dbReference type="FunFam" id="1.10.1070.11:FF:000016">
    <property type="entry name" value="PIK1p Phosphatidylinositol 4-kinase"/>
    <property type="match status" value="1"/>
</dbReference>
<evidence type="ECO:0000259" key="12">
    <source>
        <dbReference type="PROSITE" id="PS51545"/>
    </source>
</evidence>
<accession>A0A8J5QKV9</accession>